<dbReference type="AlphaFoldDB" id="A0A1R1RG81"/>
<keyword evidence="2" id="KW-0732">Signal</keyword>
<evidence type="ECO:0000256" key="1">
    <source>
        <dbReference type="SAM" id="Coils"/>
    </source>
</evidence>
<evidence type="ECO:0000256" key="2">
    <source>
        <dbReference type="SAM" id="SignalP"/>
    </source>
</evidence>
<feature type="coiled-coil region" evidence="1">
    <location>
        <begin position="166"/>
        <end position="193"/>
    </location>
</feature>
<organism evidence="3 4">
    <name type="scientific">Bacillus swezeyi</name>
    <dbReference type="NCBI Taxonomy" id="1925020"/>
    <lineage>
        <taxon>Bacteria</taxon>
        <taxon>Bacillati</taxon>
        <taxon>Bacillota</taxon>
        <taxon>Bacilli</taxon>
        <taxon>Bacillales</taxon>
        <taxon>Bacillaceae</taxon>
        <taxon>Bacillus</taxon>
    </lineage>
</organism>
<dbReference type="EMBL" id="MTJL01000021">
    <property type="protein sequence ID" value="OMI05293.1"/>
    <property type="molecule type" value="Genomic_DNA"/>
</dbReference>
<dbReference type="RefSeq" id="WP_076763970.1">
    <property type="nucleotide sequence ID" value="NZ_CP133085.1"/>
</dbReference>
<feature type="chain" id="PRO_5043149237" description="Lipoprotein" evidence="2">
    <location>
        <begin position="29"/>
        <end position="222"/>
    </location>
</feature>
<evidence type="ECO:0000313" key="3">
    <source>
        <dbReference type="EMBL" id="OMI05293.1"/>
    </source>
</evidence>
<proteinExistence type="predicted"/>
<dbReference type="SUPFAM" id="SSF140423">
    <property type="entry name" value="MW0975(SA0943)-like"/>
    <property type="match status" value="1"/>
</dbReference>
<dbReference type="Proteomes" id="UP000187367">
    <property type="component" value="Unassembled WGS sequence"/>
</dbReference>
<dbReference type="Gene3D" id="1.20.120.570">
    <property type="entry name" value="YkyA-like"/>
    <property type="match status" value="1"/>
</dbReference>
<dbReference type="OrthoDB" id="2576511at2"/>
<reference evidence="3 4" key="1">
    <citation type="submission" date="2017-01" db="EMBL/GenBank/DDBJ databases">
        <title>Bacillus phylogenomics.</title>
        <authorList>
            <person name="Dunlap C."/>
        </authorList>
    </citation>
    <scope>NUCLEOTIDE SEQUENCE [LARGE SCALE GENOMIC DNA]</scope>
    <source>
        <strain evidence="3 4">NRRL B-41282</strain>
    </source>
</reference>
<dbReference type="PROSITE" id="PS51257">
    <property type="entry name" value="PROKAR_LIPOPROTEIN"/>
    <property type="match status" value="1"/>
</dbReference>
<protein>
    <recommendedName>
        <fullName evidence="5">Lipoprotein</fullName>
    </recommendedName>
</protein>
<accession>A0A1R1QKX9</accession>
<evidence type="ECO:0000313" key="4">
    <source>
        <dbReference type="Proteomes" id="UP000187367"/>
    </source>
</evidence>
<feature type="signal peptide" evidence="2">
    <location>
        <begin position="1"/>
        <end position="28"/>
    </location>
</feature>
<keyword evidence="4" id="KW-1185">Reference proteome</keyword>
<dbReference type="InterPro" id="IPR019454">
    <property type="entry name" value="Lipoprot_YkyA-like"/>
</dbReference>
<name>A0A1R1RG81_9BACI</name>
<comment type="caution">
    <text evidence="3">The sequence shown here is derived from an EMBL/GenBank/DDBJ whole genome shotgun (WGS) entry which is preliminary data.</text>
</comment>
<gene>
    <name evidence="3" type="ORF">BW143_11425</name>
</gene>
<evidence type="ECO:0008006" key="5">
    <source>
        <dbReference type="Google" id="ProtNLM"/>
    </source>
</evidence>
<keyword evidence="1" id="KW-0175">Coiled coil</keyword>
<dbReference type="Pfam" id="PF10368">
    <property type="entry name" value="YkyA"/>
    <property type="match status" value="1"/>
</dbReference>
<accession>A0A1R1RG81</accession>
<sequence>MKSSKMRMLAALAVCCTASLLLTGCLWKDPVESLHGSLEKIVELEKPFKKEQASLKNLEKTESKLYDEMIKLNMDDLDEIVKLSNQALKTADKREEHLKSEKESIDEAKSEFEANKASAEKIDDHEVRKKAEHAASYMEKRYEAYGALYTSYENAIGLDKELYKLLQNKDLELKELEGQLKKINQSYDKVLKQSNDFNAYTKNYNKARKEFYKAAGFDVKES</sequence>
<dbReference type="InterPro" id="IPR036785">
    <property type="entry name" value="YkyA-like_sf"/>
</dbReference>
<dbReference type="GeneID" id="92789510"/>